<evidence type="ECO:0000256" key="7">
    <source>
        <dbReference type="ARBA" id="ARBA00023173"/>
    </source>
</evidence>
<feature type="transmembrane region" description="Helical" evidence="11">
    <location>
        <begin position="366"/>
        <end position="390"/>
    </location>
</feature>
<gene>
    <name evidence="13" type="ORF">ACFSR9_00625</name>
</gene>
<evidence type="ECO:0000313" key="14">
    <source>
        <dbReference type="Proteomes" id="UP001597475"/>
    </source>
</evidence>
<dbReference type="InterPro" id="IPR006037">
    <property type="entry name" value="RCK_C"/>
</dbReference>
<feature type="transmembrane region" description="Helical" evidence="11">
    <location>
        <begin position="396"/>
        <end position="416"/>
    </location>
</feature>
<dbReference type="Pfam" id="PF00654">
    <property type="entry name" value="Voltage_CLC"/>
    <property type="match status" value="1"/>
</dbReference>
<evidence type="ECO:0000256" key="10">
    <source>
        <dbReference type="SAM" id="MobiDB-lite"/>
    </source>
</evidence>
<dbReference type="Pfam" id="PF02080">
    <property type="entry name" value="TrkA_C"/>
    <property type="match status" value="1"/>
</dbReference>
<evidence type="ECO:0000256" key="6">
    <source>
        <dbReference type="ARBA" id="ARBA00023136"/>
    </source>
</evidence>
<dbReference type="InterPro" id="IPR050368">
    <property type="entry name" value="ClC-type_chloride_channel"/>
</dbReference>
<dbReference type="PROSITE" id="PS51202">
    <property type="entry name" value="RCK_C"/>
    <property type="match status" value="1"/>
</dbReference>
<keyword evidence="9" id="KW-0407">Ion channel</keyword>
<dbReference type="SUPFAM" id="SSF116726">
    <property type="entry name" value="TrkA C-terminal domain-like"/>
    <property type="match status" value="1"/>
</dbReference>
<evidence type="ECO:0000256" key="2">
    <source>
        <dbReference type="ARBA" id="ARBA00022448"/>
    </source>
</evidence>
<evidence type="ECO:0000259" key="12">
    <source>
        <dbReference type="PROSITE" id="PS51202"/>
    </source>
</evidence>
<evidence type="ECO:0000256" key="5">
    <source>
        <dbReference type="ARBA" id="ARBA00023065"/>
    </source>
</evidence>
<keyword evidence="7" id="KW-0869">Chloride channel</keyword>
<evidence type="ECO:0000256" key="3">
    <source>
        <dbReference type="ARBA" id="ARBA00022692"/>
    </source>
</evidence>
<dbReference type="InterPro" id="IPR036721">
    <property type="entry name" value="RCK_C_sf"/>
</dbReference>
<dbReference type="Proteomes" id="UP001597475">
    <property type="component" value="Unassembled WGS sequence"/>
</dbReference>
<name>A0ABW5NYS6_9DEIO</name>
<keyword evidence="8" id="KW-0868">Chloride</keyword>
<feature type="transmembrane region" description="Helical" evidence="11">
    <location>
        <begin position="321"/>
        <end position="354"/>
    </location>
</feature>
<keyword evidence="4 11" id="KW-1133">Transmembrane helix</keyword>
<evidence type="ECO:0000256" key="4">
    <source>
        <dbReference type="ARBA" id="ARBA00022989"/>
    </source>
</evidence>
<feature type="transmembrane region" description="Helical" evidence="11">
    <location>
        <begin position="243"/>
        <end position="264"/>
    </location>
</feature>
<comment type="subcellular location">
    <subcellularLocation>
        <location evidence="1">Membrane</location>
        <topology evidence="1">Multi-pass membrane protein</topology>
    </subcellularLocation>
</comment>
<evidence type="ECO:0000256" key="8">
    <source>
        <dbReference type="ARBA" id="ARBA00023214"/>
    </source>
</evidence>
<dbReference type="PANTHER" id="PTHR43427">
    <property type="entry name" value="CHLORIDE CHANNEL PROTEIN CLC-E"/>
    <property type="match status" value="1"/>
</dbReference>
<evidence type="ECO:0000256" key="1">
    <source>
        <dbReference type="ARBA" id="ARBA00004141"/>
    </source>
</evidence>
<keyword evidence="14" id="KW-1185">Reference proteome</keyword>
<proteinExistence type="predicted"/>
<protein>
    <submittedName>
        <fullName evidence="13">Chloride channel protein</fullName>
    </submittedName>
</protein>
<dbReference type="RefSeq" id="WP_386842047.1">
    <property type="nucleotide sequence ID" value="NZ_JBHUMK010000006.1"/>
</dbReference>
<dbReference type="EMBL" id="JBHUMK010000006">
    <property type="protein sequence ID" value="MFD2607945.1"/>
    <property type="molecule type" value="Genomic_DNA"/>
</dbReference>
<keyword evidence="2" id="KW-0813">Transport</keyword>
<comment type="caution">
    <text evidence="13">The sequence shown here is derived from an EMBL/GenBank/DDBJ whole genome shotgun (WGS) entry which is preliminary data.</text>
</comment>
<feature type="compositionally biased region" description="Low complexity" evidence="10">
    <location>
        <begin position="450"/>
        <end position="460"/>
    </location>
</feature>
<evidence type="ECO:0000313" key="13">
    <source>
        <dbReference type="EMBL" id="MFD2607945.1"/>
    </source>
</evidence>
<feature type="transmembrane region" description="Helical" evidence="11">
    <location>
        <begin position="276"/>
        <end position="297"/>
    </location>
</feature>
<reference evidence="14" key="1">
    <citation type="journal article" date="2019" name="Int. J. Syst. Evol. Microbiol.">
        <title>The Global Catalogue of Microorganisms (GCM) 10K type strain sequencing project: providing services to taxonomists for standard genome sequencing and annotation.</title>
        <authorList>
            <consortium name="The Broad Institute Genomics Platform"/>
            <consortium name="The Broad Institute Genome Sequencing Center for Infectious Disease"/>
            <person name="Wu L."/>
            <person name="Ma J."/>
        </authorList>
    </citation>
    <scope>NUCLEOTIDE SEQUENCE [LARGE SCALE GENOMIC DNA]</scope>
    <source>
        <strain evidence="14">KCTC 33842</strain>
    </source>
</reference>
<feature type="region of interest" description="Disordered" evidence="10">
    <location>
        <begin position="450"/>
        <end position="476"/>
    </location>
</feature>
<keyword evidence="3 11" id="KW-0812">Transmembrane</keyword>
<evidence type="ECO:0000256" key="11">
    <source>
        <dbReference type="SAM" id="Phobius"/>
    </source>
</evidence>
<organism evidence="13 14">
    <name type="scientific">Deinococcus taklimakanensis</name>
    <dbReference type="NCBI Taxonomy" id="536443"/>
    <lineage>
        <taxon>Bacteria</taxon>
        <taxon>Thermotogati</taxon>
        <taxon>Deinococcota</taxon>
        <taxon>Deinococci</taxon>
        <taxon>Deinococcales</taxon>
        <taxon>Deinococcaceae</taxon>
        <taxon>Deinococcus</taxon>
    </lineage>
</organism>
<accession>A0ABW5NYS6</accession>
<dbReference type="InterPro" id="IPR014743">
    <property type="entry name" value="Cl-channel_core"/>
</dbReference>
<dbReference type="PANTHER" id="PTHR43427:SF6">
    <property type="entry name" value="CHLORIDE CHANNEL PROTEIN CLC-E"/>
    <property type="match status" value="1"/>
</dbReference>
<dbReference type="PRINTS" id="PR00762">
    <property type="entry name" value="CLCHANNEL"/>
</dbReference>
<feature type="transmembrane region" description="Helical" evidence="11">
    <location>
        <begin position="20"/>
        <end position="40"/>
    </location>
</feature>
<dbReference type="SUPFAM" id="SSF81340">
    <property type="entry name" value="Clc chloride channel"/>
    <property type="match status" value="1"/>
</dbReference>
<feature type="transmembrane region" description="Helical" evidence="11">
    <location>
        <begin position="71"/>
        <end position="89"/>
    </location>
</feature>
<feature type="transmembrane region" description="Helical" evidence="11">
    <location>
        <begin position="202"/>
        <end position="223"/>
    </location>
</feature>
<keyword evidence="6 11" id="KW-0472">Membrane</keyword>
<dbReference type="Gene3D" id="1.10.3080.10">
    <property type="entry name" value="Clc chloride channel"/>
    <property type="match status" value="1"/>
</dbReference>
<keyword evidence="5" id="KW-0406">Ion transport</keyword>
<dbReference type="InterPro" id="IPR001807">
    <property type="entry name" value="ClC"/>
</dbReference>
<evidence type="ECO:0000256" key="9">
    <source>
        <dbReference type="ARBA" id="ARBA00023303"/>
    </source>
</evidence>
<dbReference type="CDD" id="cd00400">
    <property type="entry name" value="Voltage_gated_ClC"/>
    <property type="match status" value="1"/>
</dbReference>
<dbReference type="Gene3D" id="3.30.70.1450">
    <property type="entry name" value="Regulator of K+ conductance, C-terminal domain"/>
    <property type="match status" value="1"/>
</dbReference>
<sequence>MRSPLPRAVLTRLETGRLVVLSVLMGTLVGGLSILLRLTLDALTPLGPLLTGYSPPGTPGEGGLLMVFGDARPWGLLALPVAGALYAWLVPARQGDTLSALVRGYHARGNWPTPPEQVRALLGTVLAYASGLLVGRDAAFTGVGQLGAALLRRVTRLDAVETRTLTLAGAAAALGTVLHAPLAAAVLVAEVLYRRFEFEFEVLMPCVLAAVAGSAVYGLAFGFDPLLRVPDVQVPGLAQALTFALVTALVTLAAWLGVQACRLIPTGLTSGWLRPVLGGAFGLLTAALAVWATPAVLGDGAGWAQLGVSGFLGAEAAGVGLWRWVLLALGTGLAFGGGVLPSVGIGGALGAGLGSLLGVDTATATLVGAVTFLTVTLNVPLAAALLAVAWGGETLLPVALLAAGLAHALSGTAGLVGGQVAARKDSGAHTGGPALLPEGVRFLPRRLAPSTTATPTETAPVPFDAPGDAEGTPASGQELYRRAVPGSWRGTRLHLLSLPPGVEVVGIVRDGTVRVPRPEMRLTPDDELVFLARPDAYAALDGLLRLPGNA</sequence>
<feature type="domain" description="RCK C-terminal" evidence="12">
    <location>
        <begin position="467"/>
        <end position="546"/>
    </location>
</feature>